<evidence type="ECO:0000313" key="1">
    <source>
        <dbReference type="EMBL" id="MCE7029054.1"/>
    </source>
</evidence>
<dbReference type="AlphaFoldDB" id="A0A9X1P392"/>
<proteinExistence type="predicted"/>
<name>A0A9X1P392_9HYPH</name>
<gene>
    <name evidence="1" type="ORF">LZD57_13735</name>
</gene>
<reference evidence="1" key="1">
    <citation type="submission" date="2022-01" db="EMBL/GenBank/DDBJ databases">
        <title>Jiella avicenniae sp. nov., a novel endophytic bacterium isolated from bark of Avicennia marina.</title>
        <authorList>
            <person name="Tuo L."/>
        </authorList>
    </citation>
    <scope>NUCLEOTIDE SEQUENCE</scope>
    <source>
        <strain evidence="1">CBK1P-4</strain>
    </source>
</reference>
<dbReference type="EMBL" id="JAJUWU010000014">
    <property type="protein sequence ID" value="MCE7029054.1"/>
    <property type="molecule type" value="Genomic_DNA"/>
</dbReference>
<comment type="caution">
    <text evidence="1">The sequence shown here is derived from an EMBL/GenBank/DDBJ whole genome shotgun (WGS) entry which is preliminary data.</text>
</comment>
<protein>
    <submittedName>
        <fullName evidence="1">Uncharacterized protein</fullName>
    </submittedName>
</protein>
<organism evidence="1 2">
    <name type="scientific">Jiella avicenniae</name>
    <dbReference type="NCBI Taxonomy" id="2907202"/>
    <lineage>
        <taxon>Bacteria</taxon>
        <taxon>Pseudomonadati</taxon>
        <taxon>Pseudomonadota</taxon>
        <taxon>Alphaproteobacteria</taxon>
        <taxon>Hyphomicrobiales</taxon>
        <taxon>Aurantimonadaceae</taxon>
        <taxon>Jiella</taxon>
    </lineage>
</organism>
<dbReference type="RefSeq" id="WP_233720054.1">
    <property type="nucleotide sequence ID" value="NZ_JAJUWU010000014.1"/>
</dbReference>
<dbReference type="Proteomes" id="UP001139035">
    <property type="component" value="Unassembled WGS sequence"/>
</dbReference>
<sequence length="64" mass="7457">MIFKAVWPRRISEIMVVAEGLLRDEFLYLSLTAGDQSPVSRRNLLERNRLFAEDSEGAWTWTTI</sequence>
<evidence type="ECO:0000313" key="2">
    <source>
        <dbReference type="Proteomes" id="UP001139035"/>
    </source>
</evidence>
<keyword evidence="2" id="KW-1185">Reference proteome</keyword>
<accession>A0A9X1P392</accession>